<accession>A0A9D4DCB0</accession>
<dbReference type="EMBL" id="JAIWYP010000011">
    <property type="protein sequence ID" value="KAH3741653.1"/>
    <property type="molecule type" value="Genomic_DNA"/>
</dbReference>
<evidence type="ECO:0000313" key="2">
    <source>
        <dbReference type="EMBL" id="KAH3741653.1"/>
    </source>
</evidence>
<proteinExistence type="predicted"/>
<organism evidence="1 3">
    <name type="scientific">Dreissena polymorpha</name>
    <name type="common">Zebra mussel</name>
    <name type="synonym">Mytilus polymorpha</name>
    <dbReference type="NCBI Taxonomy" id="45954"/>
    <lineage>
        <taxon>Eukaryota</taxon>
        <taxon>Metazoa</taxon>
        <taxon>Spiralia</taxon>
        <taxon>Lophotrochozoa</taxon>
        <taxon>Mollusca</taxon>
        <taxon>Bivalvia</taxon>
        <taxon>Autobranchia</taxon>
        <taxon>Heteroconchia</taxon>
        <taxon>Euheterodonta</taxon>
        <taxon>Imparidentia</taxon>
        <taxon>Neoheterodontei</taxon>
        <taxon>Myida</taxon>
        <taxon>Dreissenoidea</taxon>
        <taxon>Dreissenidae</taxon>
        <taxon>Dreissena</taxon>
    </lineage>
</organism>
<protein>
    <submittedName>
        <fullName evidence="1">Uncharacterized protein</fullName>
    </submittedName>
</protein>
<comment type="caution">
    <text evidence="1">The sequence shown here is derived from an EMBL/GenBank/DDBJ whole genome shotgun (WGS) entry which is preliminary data.</text>
</comment>
<evidence type="ECO:0000313" key="3">
    <source>
        <dbReference type="Proteomes" id="UP000828390"/>
    </source>
</evidence>
<dbReference type="Proteomes" id="UP000828390">
    <property type="component" value="Unassembled WGS sequence"/>
</dbReference>
<keyword evidence="3" id="KW-1185">Reference proteome</keyword>
<name>A0A9D4DCB0_DREPO</name>
<dbReference type="EMBL" id="JAIWYP010000011">
    <property type="protein sequence ID" value="KAH3741651.1"/>
    <property type="molecule type" value="Genomic_DNA"/>
</dbReference>
<dbReference type="AlphaFoldDB" id="A0A9D4DCB0"/>
<sequence length="68" mass="7821">MKGNLGEMKWPKVWTDSQVIHLQKKATSSCARINAPPDIISHRSKVMLRIILNRLKRQADQLLVEEQA</sequence>
<evidence type="ECO:0000313" key="1">
    <source>
        <dbReference type="EMBL" id="KAH3741651.1"/>
    </source>
</evidence>
<reference evidence="1" key="1">
    <citation type="journal article" date="2019" name="bioRxiv">
        <title>The Genome of the Zebra Mussel, Dreissena polymorpha: A Resource for Invasive Species Research.</title>
        <authorList>
            <person name="McCartney M.A."/>
            <person name="Auch B."/>
            <person name="Kono T."/>
            <person name="Mallez S."/>
            <person name="Zhang Y."/>
            <person name="Obille A."/>
            <person name="Becker A."/>
            <person name="Abrahante J.E."/>
            <person name="Garbe J."/>
            <person name="Badalamenti J.P."/>
            <person name="Herman A."/>
            <person name="Mangelson H."/>
            <person name="Liachko I."/>
            <person name="Sullivan S."/>
            <person name="Sone E.D."/>
            <person name="Koren S."/>
            <person name="Silverstein K.A.T."/>
            <person name="Beckman K.B."/>
            <person name="Gohl D.M."/>
        </authorList>
    </citation>
    <scope>NUCLEOTIDE SEQUENCE</scope>
    <source>
        <strain evidence="1">Duluth1</strain>
        <tissue evidence="1">Whole animal</tissue>
    </source>
</reference>
<reference evidence="1" key="2">
    <citation type="submission" date="2020-11" db="EMBL/GenBank/DDBJ databases">
        <authorList>
            <person name="McCartney M.A."/>
            <person name="Auch B."/>
            <person name="Kono T."/>
            <person name="Mallez S."/>
            <person name="Becker A."/>
            <person name="Gohl D.M."/>
            <person name="Silverstein K.A.T."/>
            <person name="Koren S."/>
            <person name="Bechman K.B."/>
            <person name="Herman A."/>
            <person name="Abrahante J.E."/>
            <person name="Garbe J."/>
        </authorList>
    </citation>
    <scope>NUCLEOTIDE SEQUENCE</scope>
    <source>
        <strain evidence="1">Duluth1</strain>
        <tissue evidence="1">Whole animal</tissue>
    </source>
</reference>
<gene>
    <name evidence="1" type="ORF">DPMN_048376</name>
    <name evidence="2" type="ORF">DPMN_048378</name>
</gene>